<evidence type="ECO:0000259" key="1">
    <source>
        <dbReference type="Pfam" id="PF20091"/>
    </source>
</evidence>
<dbReference type="Pfam" id="PF20091">
    <property type="entry name" value="Abhydrolase_10"/>
    <property type="match status" value="1"/>
</dbReference>
<protein>
    <recommendedName>
        <fullName evidence="1">Alpha/beta hydrolase domain-containing protein</fullName>
    </recommendedName>
</protein>
<dbReference type="Proteomes" id="UP000319516">
    <property type="component" value="Unassembled WGS sequence"/>
</dbReference>
<proteinExistence type="predicted"/>
<gene>
    <name evidence="2" type="ORF">FB467_0363</name>
</gene>
<dbReference type="InterPro" id="IPR045394">
    <property type="entry name" value="Abhydrolase_dom"/>
</dbReference>
<feature type="domain" description="Alpha/beta hydrolase" evidence="1">
    <location>
        <begin position="284"/>
        <end position="661"/>
    </location>
</feature>
<dbReference type="AlphaFoldDB" id="A0A542YMI3"/>
<keyword evidence="3" id="KW-1185">Reference proteome</keyword>
<accession>A0A542YMI3</accession>
<organism evidence="2 3">
    <name type="scientific">Ornithinicoccus hortensis</name>
    <dbReference type="NCBI Taxonomy" id="82346"/>
    <lineage>
        <taxon>Bacteria</taxon>
        <taxon>Bacillati</taxon>
        <taxon>Actinomycetota</taxon>
        <taxon>Actinomycetes</taxon>
        <taxon>Micrococcales</taxon>
        <taxon>Intrasporangiaceae</taxon>
        <taxon>Ornithinicoccus</taxon>
    </lineage>
</organism>
<evidence type="ECO:0000313" key="2">
    <source>
        <dbReference type="EMBL" id="TQL49298.1"/>
    </source>
</evidence>
<comment type="caution">
    <text evidence="2">The sequence shown here is derived from an EMBL/GenBank/DDBJ whole genome shotgun (WGS) entry which is preliminary data.</text>
</comment>
<evidence type="ECO:0000313" key="3">
    <source>
        <dbReference type="Proteomes" id="UP000319516"/>
    </source>
</evidence>
<name>A0A542YMI3_9MICO</name>
<reference evidence="2 3" key="1">
    <citation type="submission" date="2019-06" db="EMBL/GenBank/DDBJ databases">
        <title>Sequencing the genomes of 1000 actinobacteria strains.</title>
        <authorList>
            <person name="Klenk H.-P."/>
        </authorList>
    </citation>
    <scope>NUCLEOTIDE SEQUENCE [LARGE SCALE GENOMIC DNA]</scope>
    <source>
        <strain evidence="2 3">DSM 12335</strain>
    </source>
</reference>
<sequence>MPSFHEGEQHMKARTIWGRGISATLLIGVPALLPVAAHPGVITPEAGSTDADPHLEMVVESRTPLEGVDSDYERLTGHVYGEVDPDDPANAAIVNLDKAPVNDQGMVEYSVDFEIHKPTDMSEGNGTLLYEVVNRGRPLIPAFVNGEDTLLYDEGFTLVWSGWQGDLPESEATLNADFPVATDDGEPIVDLVRDEFVDQGTGTWTGTLSYPAASLDREEASLTIREKESDPRQPIDDWQYVNDQQIEVTHPGAPFDSGAIFEFIYPGTEPTVLGLGLLSTRDINSFLRFADQDKEGNPNPLGGESIDNAVALGVSQSGRYLREFIYEGFNQDLDGRQIFDGAMPIIAGSRRIWLNYEFAQVGRWSKQHEEHLQRGDQFPFTYPTIQDPLTGETDGILQACSATQTCPKIMHVDGEYEVWGARGSLVVTDGDPAGPTDVTMPDTVRLYMVAGTPHGGANAILPPNDDLGICQQVNTPLGTQAVIRSLVLRLDSWTADGVTPPASNYGSADAGTLVGSAQDETRFPDIPGVTYNGLFNYLRVTDYATTPPTEGAEYAVLVPRVDVDGNSRAGIRLPALEAPLATYTGWNHRSAGNAEGELCGSLGSFIPFAATKAERIDNGDPRRSLEERYSSDDRYVSRYSTWAHSLVRKGYLLPADAQSMIEEAKGISVR</sequence>
<dbReference type="EMBL" id="VFOP01000001">
    <property type="protein sequence ID" value="TQL49298.1"/>
    <property type="molecule type" value="Genomic_DNA"/>
</dbReference>